<keyword evidence="5" id="KW-0418">Kinase</keyword>
<keyword evidence="10" id="KW-1185">Reference proteome</keyword>
<dbReference type="GO" id="GO:0005524">
    <property type="term" value="F:ATP binding"/>
    <property type="evidence" value="ECO:0007669"/>
    <property type="project" value="UniProtKB-KW"/>
</dbReference>
<keyword evidence="3" id="KW-0808">Transferase</keyword>
<comment type="catalytic activity">
    <reaction evidence="7">
        <text>L-threonyl-[protein] + ATP = O-phospho-L-threonyl-[protein] + ADP + H(+)</text>
        <dbReference type="Rhea" id="RHEA:46608"/>
        <dbReference type="Rhea" id="RHEA-COMP:11060"/>
        <dbReference type="Rhea" id="RHEA-COMP:11605"/>
        <dbReference type="ChEBI" id="CHEBI:15378"/>
        <dbReference type="ChEBI" id="CHEBI:30013"/>
        <dbReference type="ChEBI" id="CHEBI:30616"/>
        <dbReference type="ChEBI" id="CHEBI:61977"/>
        <dbReference type="ChEBI" id="CHEBI:456216"/>
        <dbReference type="EC" id="2.7.11.1"/>
    </reaction>
</comment>
<evidence type="ECO:0000313" key="9">
    <source>
        <dbReference type="Ensembl" id="ENSGWIP00000033927.1"/>
    </source>
</evidence>
<dbReference type="SUPFAM" id="SSF56112">
    <property type="entry name" value="Protein kinase-like (PK-like)"/>
    <property type="match status" value="1"/>
</dbReference>
<reference evidence="9" key="3">
    <citation type="submission" date="2025-09" db="UniProtKB">
        <authorList>
            <consortium name="Ensembl"/>
        </authorList>
    </citation>
    <scope>IDENTIFICATION</scope>
</reference>
<keyword evidence="4" id="KW-0547">Nucleotide-binding</keyword>
<dbReference type="GO" id="GO:0004674">
    <property type="term" value="F:protein serine/threonine kinase activity"/>
    <property type="evidence" value="ECO:0007669"/>
    <property type="project" value="UniProtKB-KW"/>
</dbReference>
<dbReference type="InterPro" id="IPR011009">
    <property type="entry name" value="Kinase-like_dom_sf"/>
</dbReference>
<reference evidence="9" key="2">
    <citation type="submission" date="2025-08" db="UniProtKB">
        <authorList>
            <consortium name="Ensembl"/>
        </authorList>
    </citation>
    <scope>IDENTIFICATION</scope>
</reference>
<evidence type="ECO:0000256" key="8">
    <source>
        <dbReference type="ARBA" id="ARBA00048679"/>
    </source>
</evidence>
<evidence type="ECO:0000256" key="3">
    <source>
        <dbReference type="ARBA" id="ARBA00022679"/>
    </source>
</evidence>
<dbReference type="Proteomes" id="UP000694680">
    <property type="component" value="Chromosome 9"/>
</dbReference>
<evidence type="ECO:0000313" key="10">
    <source>
        <dbReference type="Proteomes" id="UP000694680"/>
    </source>
</evidence>
<evidence type="ECO:0000256" key="2">
    <source>
        <dbReference type="ARBA" id="ARBA00022527"/>
    </source>
</evidence>
<evidence type="ECO:0000256" key="4">
    <source>
        <dbReference type="ARBA" id="ARBA00022741"/>
    </source>
</evidence>
<name>A0A8C5GQJ1_GOUWI</name>
<accession>A0A8C5GQJ1</accession>
<keyword evidence="6" id="KW-0067">ATP-binding</keyword>
<organism evidence="9 10">
    <name type="scientific">Gouania willdenowi</name>
    <name type="common">Blunt-snouted clingfish</name>
    <name type="synonym">Lepadogaster willdenowi</name>
    <dbReference type="NCBI Taxonomy" id="441366"/>
    <lineage>
        <taxon>Eukaryota</taxon>
        <taxon>Metazoa</taxon>
        <taxon>Chordata</taxon>
        <taxon>Craniata</taxon>
        <taxon>Vertebrata</taxon>
        <taxon>Euteleostomi</taxon>
        <taxon>Actinopterygii</taxon>
        <taxon>Neopterygii</taxon>
        <taxon>Teleostei</taxon>
        <taxon>Neoteleostei</taxon>
        <taxon>Acanthomorphata</taxon>
        <taxon>Ovalentaria</taxon>
        <taxon>Blenniimorphae</taxon>
        <taxon>Blenniiformes</taxon>
        <taxon>Gobiesocoidei</taxon>
        <taxon>Gobiesocidae</taxon>
        <taxon>Gobiesocinae</taxon>
        <taxon>Gouania</taxon>
    </lineage>
</organism>
<dbReference type="PANTHER" id="PTHR22983:SF6">
    <property type="entry name" value="SERINE_THREONINE-PROTEIN KINASE 36"/>
    <property type="match status" value="1"/>
</dbReference>
<sequence>MVKLYDSFQTQSDVVIVTEFVKEELFHILEQNGCFSKGTGSEHRLPAGLCSILFTLPSHYSSNIKPENNMLGKDNTVNVSTMVLTSLKGTPLYDLWSLACILYQPPFNTDTLFQLDNCMSFLKVLLTKDPLHRLSWPDLQHHLFVADVVVVVPDVTLSSPLTTSPLLQEVYMVLEKQIYYARQNVQEKKKNPTIKIFPFIPKIKNCRLEIIKLKLSCSKNEISDSGSF</sequence>
<evidence type="ECO:0000256" key="5">
    <source>
        <dbReference type="ARBA" id="ARBA00022777"/>
    </source>
</evidence>
<dbReference type="Gene3D" id="1.10.510.10">
    <property type="entry name" value="Transferase(Phosphotransferase) domain 1"/>
    <property type="match status" value="1"/>
</dbReference>
<dbReference type="PANTHER" id="PTHR22983">
    <property type="entry name" value="PROTEIN KINASE RELATED"/>
    <property type="match status" value="1"/>
</dbReference>
<keyword evidence="2" id="KW-0723">Serine/threonine-protein kinase</keyword>
<evidence type="ECO:0000256" key="1">
    <source>
        <dbReference type="ARBA" id="ARBA00012513"/>
    </source>
</evidence>
<dbReference type="EC" id="2.7.11.1" evidence="1"/>
<evidence type="ECO:0000256" key="7">
    <source>
        <dbReference type="ARBA" id="ARBA00047899"/>
    </source>
</evidence>
<comment type="catalytic activity">
    <reaction evidence="8">
        <text>L-seryl-[protein] + ATP = O-phospho-L-seryl-[protein] + ADP + H(+)</text>
        <dbReference type="Rhea" id="RHEA:17989"/>
        <dbReference type="Rhea" id="RHEA-COMP:9863"/>
        <dbReference type="Rhea" id="RHEA-COMP:11604"/>
        <dbReference type="ChEBI" id="CHEBI:15378"/>
        <dbReference type="ChEBI" id="CHEBI:29999"/>
        <dbReference type="ChEBI" id="CHEBI:30616"/>
        <dbReference type="ChEBI" id="CHEBI:83421"/>
        <dbReference type="ChEBI" id="CHEBI:456216"/>
        <dbReference type="EC" id="2.7.11.1"/>
    </reaction>
</comment>
<dbReference type="GO" id="GO:0007224">
    <property type="term" value="P:smoothened signaling pathway"/>
    <property type="evidence" value="ECO:0007669"/>
    <property type="project" value="TreeGrafter"/>
</dbReference>
<dbReference type="Ensembl" id="ENSGWIT00000036987.1">
    <property type="protein sequence ID" value="ENSGWIP00000033927.1"/>
    <property type="gene ID" value="ENSGWIG00000017533.1"/>
</dbReference>
<dbReference type="GO" id="GO:0005737">
    <property type="term" value="C:cytoplasm"/>
    <property type="evidence" value="ECO:0007669"/>
    <property type="project" value="TreeGrafter"/>
</dbReference>
<reference evidence="9" key="1">
    <citation type="submission" date="2020-06" db="EMBL/GenBank/DDBJ databases">
        <authorList>
            <consortium name="Wellcome Sanger Institute Data Sharing"/>
        </authorList>
    </citation>
    <scope>NUCLEOTIDE SEQUENCE [LARGE SCALE GENOMIC DNA]</scope>
</reference>
<proteinExistence type="predicted"/>
<protein>
    <recommendedName>
        <fullName evidence="1">non-specific serine/threonine protein kinase</fullName>
        <ecNumber evidence="1">2.7.11.1</ecNumber>
    </recommendedName>
</protein>
<dbReference type="AlphaFoldDB" id="A0A8C5GQJ1"/>
<evidence type="ECO:0000256" key="6">
    <source>
        <dbReference type="ARBA" id="ARBA00022840"/>
    </source>
</evidence>